<dbReference type="Proteomes" id="UP000198992">
    <property type="component" value="Unassembled WGS sequence"/>
</dbReference>
<accession>A0A1H5BZN9</accession>
<dbReference type="EMBL" id="FNTH01000001">
    <property type="protein sequence ID" value="SED59768.1"/>
    <property type="molecule type" value="Genomic_DNA"/>
</dbReference>
<protein>
    <submittedName>
        <fullName evidence="1">Uncharacterized protein</fullName>
    </submittedName>
</protein>
<sequence length="59" mass="6638">MLPLPAQAGKKNKANARALVRWLNFSQPVQRTREEDYFAARFFSMVSQIIAATSGPLSR</sequence>
<name>A0A1H5BZN9_9BRAD</name>
<organism evidence="1 2">
    <name type="scientific">Bradyrhizobium erythrophlei</name>
    <dbReference type="NCBI Taxonomy" id="1437360"/>
    <lineage>
        <taxon>Bacteria</taxon>
        <taxon>Pseudomonadati</taxon>
        <taxon>Pseudomonadota</taxon>
        <taxon>Alphaproteobacteria</taxon>
        <taxon>Hyphomicrobiales</taxon>
        <taxon>Nitrobacteraceae</taxon>
        <taxon>Bradyrhizobium</taxon>
    </lineage>
</organism>
<gene>
    <name evidence="1" type="ORF">SAMN05444164_5206</name>
</gene>
<evidence type="ECO:0000313" key="2">
    <source>
        <dbReference type="Proteomes" id="UP000198992"/>
    </source>
</evidence>
<evidence type="ECO:0000313" key="1">
    <source>
        <dbReference type="EMBL" id="SED59768.1"/>
    </source>
</evidence>
<dbReference type="AlphaFoldDB" id="A0A1H5BZN9"/>
<reference evidence="1 2" key="1">
    <citation type="submission" date="2016-10" db="EMBL/GenBank/DDBJ databases">
        <authorList>
            <person name="de Groot N.N."/>
        </authorList>
    </citation>
    <scope>NUCLEOTIDE SEQUENCE [LARGE SCALE GENOMIC DNA]</scope>
    <source>
        <strain evidence="1 2">MT12</strain>
    </source>
</reference>
<proteinExistence type="predicted"/>